<keyword evidence="1" id="KW-0472">Membrane</keyword>
<dbReference type="AlphaFoldDB" id="A0A6N7USH1"/>
<feature type="transmembrane region" description="Helical" evidence="1">
    <location>
        <begin position="31"/>
        <end position="64"/>
    </location>
</feature>
<dbReference type="Proteomes" id="UP000434409">
    <property type="component" value="Unassembled WGS sequence"/>
</dbReference>
<gene>
    <name evidence="2" type="ORF">FYJ34_06670</name>
</gene>
<feature type="transmembrane region" description="Helical" evidence="1">
    <location>
        <begin position="222"/>
        <end position="244"/>
    </location>
</feature>
<dbReference type="RefSeq" id="WP_154477197.1">
    <property type="nucleotide sequence ID" value="NZ_VULY01000018.1"/>
</dbReference>
<dbReference type="InterPro" id="IPR014564">
    <property type="entry name" value="UCP031503_TM"/>
</dbReference>
<feature type="transmembrane region" description="Helical" evidence="1">
    <location>
        <begin position="183"/>
        <end position="202"/>
    </location>
</feature>
<name>A0A6N7USH1_9FIRM</name>
<evidence type="ECO:0000256" key="1">
    <source>
        <dbReference type="SAM" id="Phobius"/>
    </source>
</evidence>
<reference evidence="2 3" key="1">
    <citation type="submission" date="2019-08" db="EMBL/GenBank/DDBJ databases">
        <title>In-depth cultivation of the pig gut microbiome towards novel bacterial diversity and tailored functional studies.</title>
        <authorList>
            <person name="Wylensek D."/>
            <person name="Hitch T.C.A."/>
            <person name="Clavel T."/>
        </authorList>
    </citation>
    <scope>NUCLEOTIDE SEQUENCE [LARGE SCALE GENOMIC DNA]</scope>
    <source>
        <strain evidence="2 3">68-1-5</strain>
    </source>
</reference>
<dbReference type="InterPro" id="IPR012507">
    <property type="entry name" value="YibE_F"/>
</dbReference>
<feature type="transmembrane region" description="Helical" evidence="1">
    <location>
        <begin position="76"/>
        <end position="96"/>
    </location>
</feature>
<dbReference type="Pfam" id="PF07907">
    <property type="entry name" value="YibE_F"/>
    <property type="match status" value="1"/>
</dbReference>
<accession>A0A6N7USH1</accession>
<sequence>MIGILALVLFVLLLAVGGERGASSILTLAGNIFVLAVTIFLLAGGFPPILLTFLAGTVISYLTLIKQNGKNKKTGAAFLATAAVMLLLLPAVYLVVWKTNGGGLNEIQAIQEDVMYYYNVDLRIRMLSIAVCINLLSVLGAVLDTALSITSSVHEVAVHRPELTRQELFFSGMRIGKEITGTTVNTLLFAYLGGSLLLFAYIKTGKYTVETILNSKFLFQDLSVMLFGGIACLAAVPISSVCGAQMTVKNIKKNQAQN</sequence>
<proteinExistence type="predicted"/>
<dbReference type="EMBL" id="VULY01000018">
    <property type="protein sequence ID" value="MSR93943.1"/>
    <property type="molecule type" value="Genomic_DNA"/>
</dbReference>
<dbReference type="PANTHER" id="PTHR41771">
    <property type="entry name" value="MEMBRANE PROTEIN-RELATED"/>
    <property type="match status" value="1"/>
</dbReference>
<keyword evidence="1" id="KW-1133">Transmembrane helix</keyword>
<evidence type="ECO:0000313" key="2">
    <source>
        <dbReference type="EMBL" id="MSR93943.1"/>
    </source>
</evidence>
<protein>
    <submittedName>
        <fullName evidence="2">YibE/F family protein</fullName>
    </submittedName>
</protein>
<dbReference type="PANTHER" id="PTHR41771:SF1">
    <property type="entry name" value="MEMBRANE PROTEIN"/>
    <property type="match status" value="1"/>
</dbReference>
<keyword evidence="3" id="KW-1185">Reference proteome</keyword>
<keyword evidence="1" id="KW-0812">Transmembrane</keyword>
<feature type="transmembrane region" description="Helical" evidence="1">
    <location>
        <begin position="124"/>
        <end position="143"/>
    </location>
</feature>
<dbReference type="PIRSF" id="PIRSF031503">
    <property type="entry name" value="UCP031503_mp"/>
    <property type="match status" value="1"/>
</dbReference>
<organism evidence="2 3">
    <name type="scientific">Suipraeoptans intestinalis</name>
    <dbReference type="NCBI Taxonomy" id="2606628"/>
    <lineage>
        <taxon>Bacteria</taxon>
        <taxon>Bacillati</taxon>
        <taxon>Bacillota</taxon>
        <taxon>Clostridia</taxon>
        <taxon>Lachnospirales</taxon>
        <taxon>Lachnospiraceae</taxon>
        <taxon>Suipraeoptans</taxon>
    </lineage>
</organism>
<evidence type="ECO:0000313" key="3">
    <source>
        <dbReference type="Proteomes" id="UP000434409"/>
    </source>
</evidence>
<comment type="caution">
    <text evidence="2">The sequence shown here is derived from an EMBL/GenBank/DDBJ whole genome shotgun (WGS) entry which is preliminary data.</text>
</comment>